<gene>
    <name evidence="1" type="ORF">EPI10_005974</name>
</gene>
<name>A0A5B6WR53_9ROSI</name>
<dbReference type="Proteomes" id="UP000325315">
    <property type="component" value="Unassembled WGS sequence"/>
</dbReference>
<keyword evidence="2" id="KW-1185">Reference proteome</keyword>
<dbReference type="EMBL" id="SMMG02000002">
    <property type="protein sequence ID" value="KAA3483838.1"/>
    <property type="molecule type" value="Genomic_DNA"/>
</dbReference>
<comment type="caution">
    <text evidence="1">The sequence shown here is derived from an EMBL/GenBank/DDBJ whole genome shotgun (WGS) entry which is preliminary data.</text>
</comment>
<proteinExistence type="predicted"/>
<protein>
    <submittedName>
        <fullName evidence="1">Uncharacterized protein</fullName>
    </submittedName>
</protein>
<evidence type="ECO:0000313" key="1">
    <source>
        <dbReference type="EMBL" id="KAA3483838.1"/>
    </source>
</evidence>
<organism evidence="1 2">
    <name type="scientific">Gossypium australe</name>
    <dbReference type="NCBI Taxonomy" id="47621"/>
    <lineage>
        <taxon>Eukaryota</taxon>
        <taxon>Viridiplantae</taxon>
        <taxon>Streptophyta</taxon>
        <taxon>Embryophyta</taxon>
        <taxon>Tracheophyta</taxon>
        <taxon>Spermatophyta</taxon>
        <taxon>Magnoliopsida</taxon>
        <taxon>eudicotyledons</taxon>
        <taxon>Gunneridae</taxon>
        <taxon>Pentapetalae</taxon>
        <taxon>rosids</taxon>
        <taxon>malvids</taxon>
        <taxon>Malvales</taxon>
        <taxon>Malvaceae</taxon>
        <taxon>Malvoideae</taxon>
        <taxon>Gossypium</taxon>
    </lineage>
</organism>
<evidence type="ECO:0000313" key="2">
    <source>
        <dbReference type="Proteomes" id="UP000325315"/>
    </source>
</evidence>
<sequence>MLPWDRVWEDQDLGGWVWAGNSGNGSWLICSVKRHIRKMVWVEEDEYKEDINLESLIAICKPLVCLTRMRLI</sequence>
<dbReference type="AlphaFoldDB" id="A0A5B6WR53"/>
<reference evidence="2" key="1">
    <citation type="journal article" date="2019" name="Plant Biotechnol. J.">
        <title>Genome sequencing of the Australian wild diploid species Gossypium australe highlights disease resistance and delayed gland morphogenesis.</title>
        <authorList>
            <person name="Cai Y."/>
            <person name="Cai X."/>
            <person name="Wang Q."/>
            <person name="Wang P."/>
            <person name="Zhang Y."/>
            <person name="Cai C."/>
            <person name="Xu Y."/>
            <person name="Wang K."/>
            <person name="Zhou Z."/>
            <person name="Wang C."/>
            <person name="Geng S."/>
            <person name="Li B."/>
            <person name="Dong Q."/>
            <person name="Hou Y."/>
            <person name="Wang H."/>
            <person name="Ai P."/>
            <person name="Liu Z."/>
            <person name="Yi F."/>
            <person name="Sun M."/>
            <person name="An G."/>
            <person name="Cheng J."/>
            <person name="Zhang Y."/>
            <person name="Shi Q."/>
            <person name="Xie Y."/>
            <person name="Shi X."/>
            <person name="Chang Y."/>
            <person name="Huang F."/>
            <person name="Chen Y."/>
            <person name="Hong S."/>
            <person name="Mi L."/>
            <person name="Sun Q."/>
            <person name="Zhang L."/>
            <person name="Zhou B."/>
            <person name="Peng R."/>
            <person name="Zhang X."/>
            <person name="Liu F."/>
        </authorList>
    </citation>
    <scope>NUCLEOTIDE SEQUENCE [LARGE SCALE GENOMIC DNA]</scope>
    <source>
        <strain evidence="2">cv. PA1801</strain>
    </source>
</reference>
<accession>A0A5B6WR53</accession>